<dbReference type="Gene3D" id="3.90.1200.10">
    <property type="match status" value="2"/>
</dbReference>
<dbReference type="InterPro" id="IPR002575">
    <property type="entry name" value="Aminoglycoside_PTrfase"/>
</dbReference>
<evidence type="ECO:0000313" key="3">
    <source>
        <dbReference type="EMBL" id="ATG50370.1"/>
    </source>
</evidence>
<dbReference type="Proteomes" id="UP000218165">
    <property type="component" value="Chromosome"/>
</dbReference>
<accession>A0A291GJX8</accession>
<keyword evidence="4" id="KW-1185">Reference proteome</keyword>
<dbReference type="PANTHER" id="PTHR21310:SF40">
    <property type="entry name" value="AMINOGLYCOSIDE PHOSPHOTRANSFERASE DOMAIN-CONTAINING PROTEIN-RELATED"/>
    <property type="match status" value="1"/>
</dbReference>
<organism evidence="3 4">
    <name type="scientific">Brachybacterium vulturis</name>
    <dbReference type="NCBI Taxonomy" id="2017484"/>
    <lineage>
        <taxon>Bacteria</taxon>
        <taxon>Bacillati</taxon>
        <taxon>Actinomycetota</taxon>
        <taxon>Actinomycetes</taxon>
        <taxon>Micrococcales</taxon>
        <taxon>Dermabacteraceae</taxon>
        <taxon>Brachybacterium</taxon>
    </lineage>
</organism>
<feature type="domain" description="Aminoglycoside phosphotransferase" evidence="2">
    <location>
        <begin position="232"/>
        <end position="376"/>
    </location>
</feature>
<dbReference type="AlphaFoldDB" id="A0A291GJX8"/>
<evidence type="ECO:0000313" key="4">
    <source>
        <dbReference type="Proteomes" id="UP000218165"/>
    </source>
</evidence>
<feature type="region of interest" description="Disordered" evidence="1">
    <location>
        <begin position="815"/>
        <end position="836"/>
    </location>
</feature>
<gene>
    <name evidence="3" type="ORF">CFK38_01660</name>
</gene>
<dbReference type="Pfam" id="PF01636">
    <property type="entry name" value="APH"/>
    <property type="match status" value="1"/>
</dbReference>
<protein>
    <recommendedName>
        <fullName evidence="2">Aminoglycoside phosphotransferase domain-containing protein</fullName>
    </recommendedName>
</protein>
<evidence type="ECO:0000259" key="2">
    <source>
        <dbReference type="Pfam" id="PF01636"/>
    </source>
</evidence>
<dbReference type="SUPFAM" id="SSF56112">
    <property type="entry name" value="Protein kinase-like (PK-like)"/>
    <property type="match status" value="2"/>
</dbReference>
<dbReference type="InterPro" id="IPR011009">
    <property type="entry name" value="Kinase-like_dom_sf"/>
</dbReference>
<sequence>MTATVPSVHPLGSPLGLLVDHARLPGAEQVLDPARLSALLGREVTPDRVRIKPGASVLVAHRAAGSAEETPGRPLEDVGWVQLLASADKRHNLLSRAAHHRVEVLEHPAEQAAEPADGNGPFLLSGGIDSDPRLGGEIERVLRRQKSGTAPRVLSYNPGRHAVLLLPGTGEVLRVASRPLDGLLQVVGHWRELGLPTLEQRRWRGRSTVLVGERWGHGDLAALAPHPLSMPAATRLGGIIARLHAADVSGRPLPAARIGSPIPATSADVADLLPHRAQQIEHLVARLRSVLPTDGPQVLIHGDLSPDQVLLSVDETAVPGQGRLPLRVVDLDRSGLGPAGVDLGSWLASCLLAGVEEQAAAFLGGYARRRALPAAEELAAWTARALLAAALDPLRRYGADWLPAVERRLALAEAVLERPERLPLPAPDRTADAPAPTPREAGRAPLVPARVEHDGAVLTVRRAWADDGRGLPLELVEEHADGESGPLRGARLEAATGRITVYEAGSDPRLPGLARVLAAHPGAVVVSHRPGKRAVVRHGEEGDAVRYVKIVRPGRAARLLEAIARAEDFTGPFRTARVLAADDDTVTFAELPGHLLHEGLPVADGSWRRAWRDTLEAWSAAVRASRRRLEGMGEGAADGHAAAPGHETVHGPEAEAAVLTAWCERADAVDPAGARARGRAVAAARRELARVDGVERPALIHRDLHDKQILWRPGEPPALLDVDTAALGDPALDVGNLRAHALWRELQGLWSPDQAEVVREEIDRAALHSGIGPETLAAYESGTIARLACVYAFRPQWRDLARTLAATLDPHHLSAAADESPSLGGTATHLERKMSR</sequence>
<dbReference type="RefSeq" id="WP_096801510.1">
    <property type="nucleotide sequence ID" value="NZ_CP023563.1"/>
</dbReference>
<reference evidence="4" key="1">
    <citation type="submission" date="2017-09" db="EMBL/GenBank/DDBJ databases">
        <title>Brachybacterium sp. VM2412.</title>
        <authorList>
            <person name="Tak E.J."/>
            <person name="Bae J.-W."/>
        </authorList>
    </citation>
    <scope>NUCLEOTIDE SEQUENCE [LARGE SCALE GENOMIC DNA]</scope>
    <source>
        <strain evidence="4">VM2412</strain>
    </source>
</reference>
<feature type="region of interest" description="Disordered" evidence="1">
    <location>
        <begin position="422"/>
        <end position="444"/>
    </location>
</feature>
<dbReference type="EMBL" id="CP023563">
    <property type="protein sequence ID" value="ATG50370.1"/>
    <property type="molecule type" value="Genomic_DNA"/>
</dbReference>
<dbReference type="PANTHER" id="PTHR21310">
    <property type="entry name" value="AMINOGLYCOSIDE PHOSPHOTRANSFERASE-RELATED-RELATED"/>
    <property type="match status" value="1"/>
</dbReference>
<evidence type="ECO:0000256" key="1">
    <source>
        <dbReference type="SAM" id="MobiDB-lite"/>
    </source>
</evidence>
<dbReference type="OrthoDB" id="7842280at2"/>
<dbReference type="KEGG" id="brz:CFK38_01660"/>
<proteinExistence type="predicted"/>
<name>A0A291GJX8_9MICO</name>
<dbReference type="InterPro" id="IPR051678">
    <property type="entry name" value="AGP_Transferase"/>
</dbReference>